<dbReference type="InterPro" id="IPR024674">
    <property type="entry name" value="HpaB/PvcC/4-BUDH_N"/>
</dbReference>
<evidence type="ECO:0000313" key="4">
    <source>
        <dbReference type="Proteomes" id="UP001180531"/>
    </source>
</evidence>
<dbReference type="InterPro" id="IPR004925">
    <property type="entry name" value="HpaB/PvcC/4-BUDH"/>
</dbReference>
<feature type="domain" description="HpaB/PvcC/4-BUDH N-terminal" evidence="2">
    <location>
        <begin position="3"/>
        <end position="91"/>
    </location>
</feature>
<evidence type="ECO:0000259" key="2">
    <source>
        <dbReference type="Pfam" id="PF11794"/>
    </source>
</evidence>
<dbReference type="Pfam" id="PF11794">
    <property type="entry name" value="HpaB_N"/>
    <property type="match status" value="1"/>
</dbReference>
<dbReference type="EMBL" id="JAVRFI010000002">
    <property type="protein sequence ID" value="MDT0448269.1"/>
    <property type="molecule type" value="Genomic_DNA"/>
</dbReference>
<gene>
    <name evidence="3" type="ORF">RM609_04015</name>
</gene>
<comment type="caution">
    <text evidence="3">The sequence shown here is derived from an EMBL/GenBank/DDBJ whole genome shotgun (WGS) entry which is preliminary data.</text>
</comment>
<organism evidence="3 4">
    <name type="scientific">Streptomyces hesseae</name>
    <dbReference type="NCBI Taxonomy" id="3075519"/>
    <lineage>
        <taxon>Bacteria</taxon>
        <taxon>Bacillati</taxon>
        <taxon>Actinomycetota</taxon>
        <taxon>Actinomycetes</taxon>
        <taxon>Kitasatosporales</taxon>
        <taxon>Streptomycetaceae</taxon>
        <taxon>Streptomyces</taxon>
    </lineage>
</organism>
<dbReference type="Proteomes" id="UP001180531">
    <property type="component" value="Unassembled WGS sequence"/>
</dbReference>
<proteinExistence type="predicted"/>
<dbReference type="RefSeq" id="WP_311607964.1">
    <property type="nucleotide sequence ID" value="NZ_JAVRFI010000002.1"/>
</dbReference>
<dbReference type="PANTHER" id="PTHR36117">
    <property type="entry name" value="4-HYDROXYPHENYLACETATE 3-MONOOXYGENASE-RELATED"/>
    <property type="match status" value="1"/>
</dbReference>
<dbReference type="Gene3D" id="1.10.3140.10">
    <property type="entry name" value="4-hydroxybutyryl-coa dehydratase, domain 1"/>
    <property type="match status" value="1"/>
</dbReference>
<dbReference type="PANTHER" id="PTHR36117:SF3">
    <property type="entry name" value="4-HYDROXYPHENYLACETATE 3-MONOOXYGENASE-RELATED"/>
    <property type="match status" value="1"/>
</dbReference>
<evidence type="ECO:0000256" key="1">
    <source>
        <dbReference type="SAM" id="MobiDB-lite"/>
    </source>
</evidence>
<feature type="region of interest" description="Disordered" evidence="1">
    <location>
        <begin position="40"/>
        <end position="59"/>
    </location>
</feature>
<keyword evidence="4" id="KW-1185">Reference proteome</keyword>
<protein>
    <submittedName>
        <fullName evidence="3">4-hydroxyphenylacetate 3-hydroxylase N-terminal domain-containing protein</fullName>
    </submittedName>
</protein>
<dbReference type="SUPFAM" id="SSF56645">
    <property type="entry name" value="Acyl-CoA dehydrogenase NM domain-like"/>
    <property type="match status" value="1"/>
</dbReference>
<dbReference type="InterPro" id="IPR009100">
    <property type="entry name" value="AcylCoA_DH/oxidase_NM_dom_sf"/>
</dbReference>
<reference evidence="3" key="1">
    <citation type="submission" date="2024-05" db="EMBL/GenBank/DDBJ databases">
        <title>30 novel species of actinomycetes from the DSMZ collection.</title>
        <authorList>
            <person name="Nouioui I."/>
        </authorList>
    </citation>
    <scope>NUCLEOTIDE SEQUENCE</scope>
    <source>
        <strain evidence="3">DSM 40473</strain>
    </source>
</reference>
<evidence type="ECO:0000313" key="3">
    <source>
        <dbReference type="EMBL" id="MDT0448269.1"/>
    </source>
</evidence>
<sequence length="93" mass="10370">MHVQGETLTGGIHRHPAFRNVVRAYAELYDMQHSAEHRDVLTHPSPTSGEPVATSFLTPTTPDELVKRRRAFKVWAEHSNGMLGRTGNHLNSG</sequence>
<accession>A0ABU2SH17</accession>
<name>A0ABU2SH17_9ACTN</name>